<proteinExistence type="predicted"/>
<name>A0ABY7JYF3_9ACTN</name>
<sequence>MSRAARAVDDPKNIPDAAALTKAAAGLPADPAQAASALVDRMFGDDAKAAVAATGELLRRAGLPIVSGKGGPPVAMPDAITITNAPVGVELLPSLAQLARTGIGYDLDQVRGMLQAVGAPEAALTDRQLVAGLAAWGKGVKDPAVTRYAGAAERALAARHGQLLDPAQVLDAKTTAALIDKPESLPLDTYNQLIAEPDRVSFDPVQLLLLAAHADSEASDKPVVKQVPSVLSGAKPTDHHSLAAVDFGTCADIAGDFDGEVPGAVKGHAKATLQEYLKQDIEATIGKEAAEKLEKGWGNYDKLTDVLSTIAFVTSLRFDVAPLGKGTTHFLHDESAHANDVKVQAHAYFKATVPEEYRPCFALAGIGLPGNKDLKDIEITWTLPNGRVALKPATVGDRQFDHPVALDESGLSTVQLTPRRELHPPKQGDDQTVATALQQVKASLDKDWLEAHISDLIPLLFKGYEGVPDVIEGVLWNNLLNMIKKFSLPSVVVTIPVTYHGSNVYRILGDGSMNVIFEGTIGLKADLYSCKGLRGPWQGTIAITGTSGPLLEATGKLLGVKAKGSGTDIVKVHFLLNEKVSQPQKFTFGKYGVVVELDQDAIDKGLQTGGNYAKEGTRIRQVGVASWLVGGQDVRVLGNMLGSLFSHGTEIPVEAADGDLRCPGTAIYQDPFD</sequence>
<protein>
    <submittedName>
        <fullName evidence="1">Uncharacterized protein</fullName>
    </submittedName>
</protein>
<reference evidence="1" key="1">
    <citation type="submission" date="2022-05" db="EMBL/GenBank/DDBJ databases">
        <title>Jatrophihabitans sp. SB3-54 whole genome sequence.</title>
        <authorList>
            <person name="Suh M.K."/>
            <person name="Eom M.K."/>
            <person name="Kim J.S."/>
            <person name="Kim H.S."/>
            <person name="Do H.E."/>
            <person name="Shin Y.K."/>
            <person name="Lee J.-S."/>
        </authorList>
    </citation>
    <scope>NUCLEOTIDE SEQUENCE</scope>
    <source>
        <strain evidence="1">SB3-54</strain>
    </source>
</reference>
<organism evidence="1 2">
    <name type="scientific">Jatrophihabitans cynanchi</name>
    <dbReference type="NCBI Taxonomy" id="2944128"/>
    <lineage>
        <taxon>Bacteria</taxon>
        <taxon>Bacillati</taxon>
        <taxon>Actinomycetota</taxon>
        <taxon>Actinomycetes</taxon>
        <taxon>Jatrophihabitantales</taxon>
        <taxon>Jatrophihabitantaceae</taxon>
        <taxon>Jatrophihabitans</taxon>
    </lineage>
</organism>
<evidence type="ECO:0000313" key="1">
    <source>
        <dbReference type="EMBL" id="WAX57593.1"/>
    </source>
</evidence>
<keyword evidence="2" id="KW-1185">Reference proteome</keyword>
<gene>
    <name evidence="1" type="ORF">M6B22_02215</name>
</gene>
<evidence type="ECO:0000313" key="2">
    <source>
        <dbReference type="Proteomes" id="UP001164693"/>
    </source>
</evidence>
<dbReference type="EMBL" id="CP097463">
    <property type="protein sequence ID" value="WAX57593.1"/>
    <property type="molecule type" value="Genomic_DNA"/>
</dbReference>
<dbReference type="RefSeq" id="WP_269444138.1">
    <property type="nucleotide sequence ID" value="NZ_CP097463.1"/>
</dbReference>
<dbReference type="Proteomes" id="UP001164693">
    <property type="component" value="Chromosome"/>
</dbReference>
<accession>A0ABY7JYF3</accession>